<gene>
    <name evidence="4" type="ORF">FDG2_0530</name>
</gene>
<dbReference type="SMART" id="SM00829">
    <property type="entry name" value="PKS_ER"/>
    <property type="match status" value="1"/>
</dbReference>
<dbReference type="GO" id="GO:0070402">
    <property type="term" value="F:NADPH binding"/>
    <property type="evidence" value="ECO:0007669"/>
    <property type="project" value="TreeGrafter"/>
</dbReference>
<organism evidence="4 5">
    <name type="scientific">Candidatus Protofrankia californiensis</name>
    <dbReference type="NCBI Taxonomy" id="1839754"/>
    <lineage>
        <taxon>Bacteria</taxon>
        <taxon>Bacillati</taxon>
        <taxon>Actinomycetota</taxon>
        <taxon>Actinomycetes</taxon>
        <taxon>Frankiales</taxon>
        <taxon>Frankiaceae</taxon>
        <taxon>Protofrankia</taxon>
    </lineage>
</organism>
<dbReference type="Proteomes" id="UP000199013">
    <property type="component" value="Unassembled WGS sequence"/>
</dbReference>
<dbReference type="AlphaFoldDB" id="A0A1C3NTR7"/>
<dbReference type="Gene3D" id="3.90.180.10">
    <property type="entry name" value="Medium-chain alcohol dehydrogenases, catalytic domain"/>
    <property type="match status" value="1"/>
</dbReference>
<dbReference type="InterPro" id="IPR013149">
    <property type="entry name" value="ADH-like_C"/>
</dbReference>
<dbReference type="SUPFAM" id="SSF51735">
    <property type="entry name" value="NAD(P)-binding Rossmann-fold domains"/>
    <property type="match status" value="1"/>
</dbReference>
<keyword evidence="1" id="KW-0521">NADP</keyword>
<dbReference type="GO" id="GO:0003960">
    <property type="term" value="F:quinone reductase (NADPH) activity"/>
    <property type="evidence" value="ECO:0007669"/>
    <property type="project" value="TreeGrafter"/>
</dbReference>
<keyword evidence="5" id="KW-1185">Reference proteome</keyword>
<dbReference type="InterPro" id="IPR002364">
    <property type="entry name" value="Quin_OxRdtase/zeta-crystal_CS"/>
</dbReference>
<dbReference type="Gene3D" id="3.40.50.720">
    <property type="entry name" value="NAD(P)-binding Rossmann-like Domain"/>
    <property type="match status" value="1"/>
</dbReference>
<dbReference type="GO" id="GO:0035925">
    <property type="term" value="F:mRNA 3'-UTR AU-rich region binding"/>
    <property type="evidence" value="ECO:0007669"/>
    <property type="project" value="TreeGrafter"/>
</dbReference>
<name>A0A1C3NTR7_9ACTN</name>
<feature type="domain" description="Enoyl reductase (ER)" evidence="3">
    <location>
        <begin position="7"/>
        <end position="312"/>
    </location>
</feature>
<dbReference type="GO" id="GO:0008270">
    <property type="term" value="F:zinc ion binding"/>
    <property type="evidence" value="ECO:0007669"/>
    <property type="project" value="InterPro"/>
</dbReference>
<dbReference type="PANTHER" id="PTHR48106">
    <property type="entry name" value="QUINONE OXIDOREDUCTASE PIG3-RELATED"/>
    <property type="match status" value="1"/>
</dbReference>
<dbReference type="Pfam" id="PF00107">
    <property type="entry name" value="ADH_zinc_N"/>
    <property type="match status" value="1"/>
</dbReference>
<proteinExistence type="predicted"/>
<reference evidence="5" key="1">
    <citation type="submission" date="2016-02" db="EMBL/GenBank/DDBJ databases">
        <authorList>
            <person name="Wibberg D."/>
        </authorList>
    </citation>
    <scope>NUCLEOTIDE SEQUENCE [LARGE SCALE GENOMIC DNA]</scope>
</reference>
<dbReference type="EMBL" id="FLUV01000208">
    <property type="protein sequence ID" value="SBW18122.1"/>
    <property type="molecule type" value="Genomic_DNA"/>
</dbReference>
<protein>
    <submittedName>
        <fullName evidence="4">Alcohol dehydrogenase</fullName>
    </submittedName>
</protein>
<dbReference type="InterPro" id="IPR036291">
    <property type="entry name" value="NAD(P)-bd_dom_sf"/>
</dbReference>
<evidence type="ECO:0000259" key="3">
    <source>
        <dbReference type="SMART" id="SM00829"/>
    </source>
</evidence>
<dbReference type="InterPro" id="IPR011032">
    <property type="entry name" value="GroES-like_sf"/>
</dbReference>
<dbReference type="InterPro" id="IPR013154">
    <property type="entry name" value="ADH-like_N"/>
</dbReference>
<evidence type="ECO:0000256" key="2">
    <source>
        <dbReference type="ARBA" id="ARBA00023002"/>
    </source>
</evidence>
<evidence type="ECO:0000256" key="1">
    <source>
        <dbReference type="ARBA" id="ARBA00022857"/>
    </source>
</evidence>
<keyword evidence="2" id="KW-0560">Oxidoreductase</keyword>
<dbReference type="InterPro" id="IPR020843">
    <property type="entry name" value="ER"/>
</dbReference>
<dbReference type="PROSITE" id="PS01162">
    <property type="entry name" value="QOR_ZETA_CRYSTAL"/>
    <property type="match status" value="1"/>
</dbReference>
<sequence length="315" mass="33062">MKAVVLDIDDHYRLTDVAEPTPGPGEVAIRVAYAGIQWGDVLVRDGHFQVPRPFVPGFEASGHIKKVGEGVDVNRVGQPVTALTTAGAYAEVVVAPAVLTLDVGTLPLRTAAGFGWGTPTAYDLVNAVAWVRPGDSVLIHAAAGGVGIPAAQFARLAGAGRVVGVVGSAARAVYATEFGYDQIVTRAEFPTALADERFDVILDPVGGQTRHANLHQLAPHGRLAVYGNISSYEPFLASVNDLLAEGKSLVTYNSSLLSQTHPERLADTARHALKLLISGQVRVDITAEYDLADLGTAVARLANAATHGKNILRVA</sequence>
<dbReference type="SUPFAM" id="SSF50129">
    <property type="entry name" value="GroES-like"/>
    <property type="match status" value="1"/>
</dbReference>
<dbReference type="GO" id="GO:0005829">
    <property type="term" value="C:cytosol"/>
    <property type="evidence" value="ECO:0007669"/>
    <property type="project" value="TreeGrafter"/>
</dbReference>
<evidence type="ECO:0000313" key="4">
    <source>
        <dbReference type="EMBL" id="SBW18122.1"/>
    </source>
</evidence>
<dbReference type="Pfam" id="PF08240">
    <property type="entry name" value="ADH_N"/>
    <property type="match status" value="1"/>
</dbReference>
<evidence type="ECO:0000313" key="5">
    <source>
        <dbReference type="Proteomes" id="UP000199013"/>
    </source>
</evidence>
<accession>A0A1C3NTR7</accession>
<dbReference type="PANTHER" id="PTHR48106:SF13">
    <property type="entry name" value="QUINONE OXIDOREDUCTASE-RELATED"/>
    <property type="match status" value="1"/>
</dbReference>